<dbReference type="RefSeq" id="WP_099153949.1">
    <property type="nucleotide sequence ID" value="NZ_PDUD01000038.1"/>
</dbReference>
<reference evidence="4 5" key="1">
    <citation type="submission" date="2017-10" db="EMBL/GenBank/DDBJ databases">
        <title>The draft genome sequence of Lewinella nigricans NBRC 102662.</title>
        <authorList>
            <person name="Wang K."/>
        </authorList>
    </citation>
    <scope>NUCLEOTIDE SEQUENCE [LARGE SCALE GENOMIC DNA]</scope>
    <source>
        <strain evidence="4 5">NBRC 102662</strain>
    </source>
</reference>
<dbReference type="OrthoDB" id="9778208at2"/>
<evidence type="ECO:0000256" key="2">
    <source>
        <dbReference type="ARBA" id="ARBA00022679"/>
    </source>
</evidence>
<dbReference type="InterPro" id="IPR041698">
    <property type="entry name" value="Methyltransf_25"/>
</dbReference>
<dbReference type="GO" id="GO:0032259">
    <property type="term" value="P:methylation"/>
    <property type="evidence" value="ECO:0007669"/>
    <property type="project" value="UniProtKB-KW"/>
</dbReference>
<dbReference type="AlphaFoldDB" id="A0A2D0N2H6"/>
<keyword evidence="5" id="KW-1185">Reference proteome</keyword>
<sequence>MLLNESGKLTFSKVAADYDRFRPLYPPELISTYIREAPLSPTARILEVGCGTGQLTRALAPLGAALHAVDIGADLIRIARQHCRTFPHVSFEQIAFEALPLPETGYDSLVCATSFHWLDPATRFERAAALLRAGGTLAIIKNVSKHRDQNNTLRKTLDDIYDRVIPPEIGRQYVSLESKSGSLEDSFAASPHFGPVRAFAYPHTHRLAAADYIRLMDTFSYQHNLPTGIKEQLFREVESAIRDFGGSIDLPYEAVLLLAGKAPGSASQKK</sequence>
<dbReference type="PANTHER" id="PTHR44942">
    <property type="entry name" value="METHYLTRANSF_11 DOMAIN-CONTAINING PROTEIN"/>
    <property type="match status" value="1"/>
</dbReference>
<gene>
    <name evidence="4" type="ORF">CRP01_30980</name>
</gene>
<keyword evidence="1" id="KW-0489">Methyltransferase</keyword>
<comment type="caution">
    <text evidence="4">The sequence shown here is derived from an EMBL/GenBank/DDBJ whole genome shotgun (WGS) entry which is preliminary data.</text>
</comment>
<dbReference type="InterPro" id="IPR051052">
    <property type="entry name" value="Diverse_substrate_MTase"/>
</dbReference>
<evidence type="ECO:0000313" key="5">
    <source>
        <dbReference type="Proteomes" id="UP000223913"/>
    </source>
</evidence>
<dbReference type="PANTHER" id="PTHR44942:SF4">
    <property type="entry name" value="METHYLTRANSFERASE TYPE 11 DOMAIN-CONTAINING PROTEIN"/>
    <property type="match status" value="1"/>
</dbReference>
<evidence type="ECO:0000256" key="1">
    <source>
        <dbReference type="ARBA" id="ARBA00022603"/>
    </source>
</evidence>
<dbReference type="CDD" id="cd02440">
    <property type="entry name" value="AdoMet_MTases"/>
    <property type="match status" value="1"/>
</dbReference>
<dbReference type="GO" id="GO:0008168">
    <property type="term" value="F:methyltransferase activity"/>
    <property type="evidence" value="ECO:0007669"/>
    <property type="project" value="UniProtKB-KW"/>
</dbReference>
<organism evidence="4 5">
    <name type="scientific">Flavilitoribacter nigricans (strain ATCC 23147 / DSM 23189 / NBRC 102662 / NCIMB 1420 / SS-2)</name>
    <name type="common">Lewinella nigricans</name>
    <dbReference type="NCBI Taxonomy" id="1122177"/>
    <lineage>
        <taxon>Bacteria</taxon>
        <taxon>Pseudomonadati</taxon>
        <taxon>Bacteroidota</taxon>
        <taxon>Saprospiria</taxon>
        <taxon>Saprospirales</taxon>
        <taxon>Lewinellaceae</taxon>
        <taxon>Flavilitoribacter</taxon>
    </lineage>
</organism>
<name>A0A2D0N2H6_FLAN2</name>
<dbReference type="InterPro" id="IPR029063">
    <property type="entry name" value="SAM-dependent_MTases_sf"/>
</dbReference>
<dbReference type="Gene3D" id="3.40.50.150">
    <property type="entry name" value="Vaccinia Virus protein VP39"/>
    <property type="match status" value="1"/>
</dbReference>
<proteinExistence type="predicted"/>
<dbReference type="Pfam" id="PF13649">
    <property type="entry name" value="Methyltransf_25"/>
    <property type="match status" value="1"/>
</dbReference>
<accession>A0A2D0N2H6</accession>
<evidence type="ECO:0000313" key="4">
    <source>
        <dbReference type="EMBL" id="PHN02620.1"/>
    </source>
</evidence>
<feature type="domain" description="Methyltransferase" evidence="3">
    <location>
        <begin position="45"/>
        <end position="135"/>
    </location>
</feature>
<dbReference type="SUPFAM" id="SSF53335">
    <property type="entry name" value="S-adenosyl-L-methionine-dependent methyltransferases"/>
    <property type="match status" value="1"/>
</dbReference>
<evidence type="ECO:0000259" key="3">
    <source>
        <dbReference type="Pfam" id="PF13649"/>
    </source>
</evidence>
<dbReference type="EMBL" id="PDUD01000038">
    <property type="protein sequence ID" value="PHN02620.1"/>
    <property type="molecule type" value="Genomic_DNA"/>
</dbReference>
<keyword evidence="2" id="KW-0808">Transferase</keyword>
<dbReference type="Proteomes" id="UP000223913">
    <property type="component" value="Unassembled WGS sequence"/>
</dbReference>
<protein>
    <recommendedName>
        <fullName evidence="3">Methyltransferase domain-containing protein</fullName>
    </recommendedName>
</protein>